<dbReference type="AlphaFoldDB" id="A0A6P5KJW3"/>
<dbReference type="Proteomes" id="UP000515140">
    <property type="component" value="Unplaced"/>
</dbReference>
<feature type="compositionally biased region" description="Pro residues" evidence="1">
    <location>
        <begin position="808"/>
        <end position="818"/>
    </location>
</feature>
<feature type="compositionally biased region" description="Polar residues" evidence="1">
    <location>
        <begin position="960"/>
        <end position="992"/>
    </location>
</feature>
<feature type="compositionally biased region" description="Basic residues" evidence="1">
    <location>
        <begin position="853"/>
        <end position="864"/>
    </location>
</feature>
<feature type="domain" description="TAF1C beta-propeller" evidence="2">
    <location>
        <begin position="400"/>
        <end position="537"/>
    </location>
</feature>
<feature type="domain" description="TAF1C C-terminal" evidence="4">
    <location>
        <begin position="899"/>
        <end position="967"/>
    </location>
</feature>
<feature type="compositionally biased region" description="Polar residues" evidence="1">
    <location>
        <begin position="1001"/>
        <end position="1022"/>
    </location>
</feature>
<feature type="compositionally biased region" description="Basic and acidic residues" evidence="1">
    <location>
        <begin position="711"/>
        <end position="722"/>
    </location>
</feature>
<feature type="compositionally biased region" description="Low complexity" evidence="1">
    <location>
        <begin position="897"/>
        <end position="907"/>
    </location>
</feature>
<feature type="region of interest" description="Disordered" evidence="1">
    <location>
        <begin position="696"/>
        <end position="739"/>
    </location>
</feature>
<dbReference type="CTD" id="9013"/>
<organism evidence="5 6">
    <name type="scientific">Phascolarctos cinereus</name>
    <name type="common">Koala</name>
    <dbReference type="NCBI Taxonomy" id="38626"/>
    <lineage>
        <taxon>Eukaryota</taxon>
        <taxon>Metazoa</taxon>
        <taxon>Chordata</taxon>
        <taxon>Craniata</taxon>
        <taxon>Vertebrata</taxon>
        <taxon>Euteleostomi</taxon>
        <taxon>Mammalia</taxon>
        <taxon>Metatheria</taxon>
        <taxon>Diprotodontia</taxon>
        <taxon>Phascolarctidae</taxon>
        <taxon>Phascolarctos</taxon>
    </lineage>
</organism>
<name>A0A6P5KJW3_PHACI</name>
<dbReference type="PANTHER" id="PTHR15319">
    <property type="entry name" value="TATA BOX-BINDING PROTEIN ASSOCIATED FACTOR RNA POLYMERASE I SUBUNIT C"/>
    <property type="match status" value="1"/>
</dbReference>
<feature type="domain" description="TAF1C C-terminal" evidence="4">
    <location>
        <begin position="996"/>
        <end position="1034"/>
    </location>
</feature>
<dbReference type="Gene3D" id="2.130.10.10">
    <property type="entry name" value="YVTN repeat-like/Quinoprotein amine dehydrogenase"/>
    <property type="match status" value="1"/>
</dbReference>
<feature type="compositionally biased region" description="Polar residues" evidence="1">
    <location>
        <begin position="696"/>
        <end position="710"/>
    </location>
</feature>
<dbReference type="GeneID" id="110210363"/>
<dbReference type="Pfam" id="PF20643">
    <property type="entry name" value="TAF1C_C"/>
    <property type="match status" value="2"/>
</dbReference>
<dbReference type="InterPro" id="IPR038801">
    <property type="entry name" value="TAF1C"/>
</dbReference>
<dbReference type="GO" id="GO:0001164">
    <property type="term" value="F:RNA polymerase I core promoter sequence-specific DNA binding"/>
    <property type="evidence" value="ECO:0007669"/>
    <property type="project" value="TreeGrafter"/>
</dbReference>
<proteinExistence type="predicted"/>
<dbReference type="RefSeq" id="XP_020844922.1">
    <property type="nucleotide sequence ID" value="XM_020989263.1"/>
</dbReference>
<accession>A0A6P5KJW3</accession>
<evidence type="ECO:0000259" key="3">
    <source>
        <dbReference type="Pfam" id="PF20642"/>
    </source>
</evidence>
<feature type="region of interest" description="Disordered" evidence="1">
    <location>
        <begin position="929"/>
        <end position="1034"/>
    </location>
</feature>
<dbReference type="PANTHER" id="PTHR15319:SF1">
    <property type="entry name" value="TATA BOX-BINDING PROTEIN-ASSOCIATED FACTOR RNA POLYMERASE I SUBUNIT C"/>
    <property type="match status" value="1"/>
</dbReference>
<evidence type="ECO:0000259" key="4">
    <source>
        <dbReference type="Pfam" id="PF20643"/>
    </source>
</evidence>
<dbReference type="Pfam" id="PF20641">
    <property type="entry name" value="TAF1C_beta-prop"/>
    <property type="match status" value="1"/>
</dbReference>
<feature type="compositionally biased region" description="Low complexity" evidence="1">
    <location>
        <begin position="867"/>
        <end position="879"/>
    </location>
</feature>
<evidence type="ECO:0000259" key="2">
    <source>
        <dbReference type="Pfam" id="PF20641"/>
    </source>
</evidence>
<dbReference type="Pfam" id="PF20642">
    <property type="entry name" value="TAF1C_HB"/>
    <property type="match status" value="1"/>
</dbReference>
<dbReference type="FunCoup" id="A0A6P5KJW3">
    <property type="interactions" value="2049"/>
</dbReference>
<dbReference type="GO" id="GO:0001650">
    <property type="term" value="C:fibrillar center"/>
    <property type="evidence" value="ECO:0007669"/>
    <property type="project" value="TreeGrafter"/>
</dbReference>
<gene>
    <name evidence="6" type="primary">TAF1C</name>
</gene>
<sequence>MRLRRPPYFVRQLSPGGGLPVLRSGAGARVLGNPPAGHPSPRTCAVRESSVSFVLPAFFSGFARVCPVEFWSPLVGTGGTDFAFDGVTTTVLHLKKMKRSGNRPENWAPAYTQMDFPDDLFPTFFLPGPPGLSDSPGSYLAPAWSDYMQLLKPPQTQDPSVNPQHEASYVTKWGRWRSDSPGPLPFLRPGADPWDSELTSRDLLFRGRLRHPFGAKATIDVIDQLNQFLRDHGDIAFGPLGKLLQENFNLGEPKKSRKGRTVMNAERLLQDLGGHQPKGCPWAHLSTRQRRFSLLGGTVLGEEVEGLLGGLLHEELEGRWKELLLDEASTGGALGWVPGAKPHVGQLVYPAGRAYDQLNFQKVKLSPTSEPQALGDPTRILLRGPVRQVVTRTVQEEALVAVRSDHHCAVWKISRQGHPEPLQVLGMEKGATGISLSPHLPGELAVCSRSGAVCLWSPQNGLQQIHKDPETLVFKDPSSWRWADFTAHPRMLTVADRTGVRLTDVRGPSDCGELLFRVGAEASCQRGERILLAQYLGTSSPLSLSPTLHLICTQFSLYLLDERLPLVPMMKWTHALMSPPLLAQLLPPPRPGAPLPLLLGGLGGHLRMLHLSGGSSRSPQLAAPPQSLPSLGDSLPGFPVLEPHGQQLLQERLKAPLTGLTAVVPPRCPSPTMLLFQLSAAGDVFYQRLWLQPDTTSTNADSLQDSNSSTDHADDPELDSHDQTSALPSLDAAPDPGAASWNPRAVACCRRWLKTLLQVPQALPSWTPPTFSQRYLRWLKDEDKGKVREGLRAAMTEGRLLQQGDLGPLPPSEPPPAHEPFGPEDKLTERLEASWEGKGAIWWDSQQGGSQVPRKRQSREKRRTQLSSSFSSVRTTSDFSDVDGHHEAPSPLHRTSEASQSLELSQEPWARSVPRERRQTLRDYLAVLPPLDSGSRSTPQSQNPSSQNFPTSEQGRCSVPRSQNPRTQTLLSPHPGSSSAPCTQNPNSQSLFSPDPGFSSVFHSQNSSIQSLPSRHTPSLAGSQPLKKKPRMGF</sequence>
<dbReference type="InterPro" id="IPR015943">
    <property type="entry name" value="WD40/YVTN_repeat-like_dom_sf"/>
</dbReference>
<dbReference type="InterPro" id="IPR049090">
    <property type="entry name" value="TAF1C_HB"/>
</dbReference>
<dbReference type="SUPFAM" id="SSF50978">
    <property type="entry name" value="WD40 repeat-like"/>
    <property type="match status" value="1"/>
</dbReference>
<feature type="domain" description="TAF1C helical bundle" evidence="3">
    <location>
        <begin position="647"/>
        <end position="873"/>
    </location>
</feature>
<evidence type="ECO:0000313" key="6">
    <source>
        <dbReference type="RefSeq" id="XP_020844922.1"/>
    </source>
</evidence>
<reference evidence="6" key="1">
    <citation type="submission" date="2025-08" db="UniProtKB">
        <authorList>
            <consortium name="RefSeq"/>
        </authorList>
    </citation>
    <scope>IDENTIFICATION</scope>
    <source>
        <tissue evidence="6">Spleen</tissue>
    </source>
</reference>
<dbReference type="InParanoid" id="A0A6P5KJW3"/>
<evidence type="ECO:0000256" key="1">
    <source>
        <dbReference type="SAM" id="MobiDB-lite"/>
    </source>
</evidence>
<dbReference type="InterPro" id="IPR049089">
    <property type="entry name" value="TAF1C_C"/>
</dbReference>
<keyword evidence="5" id="KW-1185">Reference proteome</keyword>
<feature type="region of interest" description="Disordered" evidence="1">
    <location>
        <begin position="797"/>
        <end position="824"/>
    </location>
</feature>
<dbReference type="InterPro" id="IPR049087">
    <property type="entry name" value="TAF1C_beta-prop"/>
</dbReference>
<protein>
    <submittedName>
        <fullName evidence="6">TATA box-binding protein-associated factor RNA polymerase I subunit C isoform X1</fullName>
    </submittedName>
</protein>
<dbReference type="KEGG" id="pcw:110210363"/>
<feature type="compositionally biased region" description="Low complexity" evidence="1">
    <location>
        <begin position="935"/>
        <end position="952"/>
    </location>
</feature>
<evidence type="ECO:0000313" key="5">
    <source>
        <dbReference type="Proteomes" id="UP000515140"/>
    </source>
</evidence>
<feature type="region of interest" description="Disordered" evidence="1">
    <location>
        <begin position="842"/>
        <end position="916"/>
    </location>
</feature>
<dbReference type="InterPro" id="IPR036322">
    <property type="entry name" value="WD40_repeat_dom_sf"/>
</dbReference>